<evidence type="ECO:0000256" key="4">
    <source>
        <dbReference type="ARBA" id="ARBA00022989"/>
    </source>
</evidence>
<dbReference type="GO" id="GO:0005886">
    <property type="term" value="C:plasma membrane"/>
    <property type="evidence" value="ECO:0007669"/>
    <property type="project" value="UniProtKB-SubCell"/>
</dbReference>
<dbReference type="InterPro" id="IPR036097">
    <property type="entry name" value="HisK_dim/P_sf"/>
</dbReference>
<dbReference type="SUPFAM" id="SSF52172">
    <property type="entry name" value="CheY-like"/>
    <property type="match status" value="1"/>
</dbReference>
<feature type="transmembrane region" description="Helical" evidence="8">
    <location>
        <begin position="937"/>
        <end position="956"/>
    </location>
</feature>
<feature type="transmembrane region" description="Helical" evidence="8">
    <location>
        <begin position="754"/>
        <end position="772"/>
    </location>
</feature>
<dbReference type="SMART" id="SM00388">
    <property type="entry name" value="HisKA"/>
    <property type="match status" value="1"/>
</dbReference>
<evidence type="ECO:0000256" key="3">
    <source>
        <dbReference type="ARBA" id="ARBA00022692"/>
    </source>
</evidence>
<feature type="transmembrane region" description="Helical" evidence="8">
    <location>
        <begin position="1036"/>
        <end position="1054"/>
    </location>
</feature>
<dbReference type="InterPro" id="IPR036890">
    <property type="entry name" value="HATPase_C_sf"/>
</dbReference>
<evidence type="ECO:0000256" key="2">
    <source>
        <dbReference type="ARBA" id="ARBA00022475"/>
    </source>
</evidence>
<feature type="region of interest" description="Disordered" evidence="7">
    <location>
        <begin position="516"/>
        <end position="542"/>
    </location>
</feature>
<dbReference type="SUPFAM" id="SSF55874">
    <property type="entry name" value="ATPase domain of HSP90 chaperone/DNA topoisomerase II/histidine kinase"/>
    <property type="match status" value="1"/>
</dbReference>
<reference evidence="11" key="1">
    <citation type="submission" date="2022-10" db="EMBL/GenBank/DDBJ databases">
        <authorList>
            <person name="Chen Y."/>
            <person name="Dougan E. K."/>
            <person name="Chan C."/>
            <person name="Rhodes N."/>
            <person name="Thang M."/>
        </authorList>
    </citation>
    <scope>NUCLEOTIDE SEQUENCE</scope>
</reference>
<accession>A0A9P1BH93</accession>
<dbReference type="Gene3D" id="3.30.565.10">
    <property type="entry name" value="Histidine kinase-like ATPase, C-terminal domain"/>
    <property type="match status" value="1"/>
</dbReference>
<feature type="transmembrane region" description="Helical" evidence="8">
    <location>
        <begin position="664"/>
        <end position="683"/>
    </location>
</feature>
<dbReference type="Gene3D" id="1.10.287.130">
    <property type="match status" value="1"/>
</dbReference>
<dbReference type="EMBL" id="CAMXCT010000001">
    <property type="protein sequence ID" value="CAI3971411.1"/>
    <property type="molecule type" value="Genomic_DNA"/>
</dbReference>
<dbReference type="InterPro" id="IPR018461">
    <property type="entry name" value="Na/H_Antiport_NhaC-like_C"/>
</dbReference>
<evidence type="ECO:0000313" key="14">
    <source>
        <dbReference type="Proteomes" id="UP001152797"/>
    </source>
</evidence>
<evidence type="ECO:0000313" key="12">
    <source>
        <dbReference type="EMBL" id="CAL1124786.1"/>
    </source>
</evidence>
<comment type="caution">
    <text evidence="11">The sequence shown here is derived from an EMBL/GenBank/DDBJ whole genome shotgun (WGS) entry which is preliminary data.</text>
</comment>
<feature type="modified residue" description="4-aspartylphosphate" evidence="6">
    <location>
        <position position="67"/>
    </location>
</feature>
<keyword evidence="3 8" id="KW-0812">Transmembrane</keyword>
<dbReference type="PROSITE" id="PS50109">
    <property type="entry name" value="HIS_KIN"/>
    <property type="match status" value="1"/>
</dbReference>
<feature type="transmembrane region" description="Helical" evidence="8">
    <location>
        <begin position="623"/>
        <end position="644"/>
    </location>
</feature>
<evidence type="ECO:0000256" key="6">
    <source>
        <dbReference type="PROSITE-ProRule" id="PRU00169"/>
    </source>
</evidence>
<evidence type="ECO:0000256" key="8">
    <source>
        <dbReference type="SAM" id="Phobius"/>
    </source>
</evidence>
<dbReference type="GO" id="GO:0000155">
    <property type="term" value="F:phosphorelay sensor kinase activity"/>
    <property type="evidence" value="ECO:0007669"/>
    <property type="project" value="InterPro"/>
</dbReference>
<feature type="transmembrane region" description="Helical" evidence="8">
    <location>
        <begin position="569"/>
        <end position="595"/>
    </location>
</feature>
<dbReference type="InterPro" id="IPR003661">
    <property type="entry name" value="HisK_dim/P_dom"/>
</dbReference>
<evidence type="ECO:0000259" key="9">
    <source>
        <dbReference type="PROSITE" id="PS50109"/>
    </source>
</evidence>
<feature type="domain" description="Response regulatory" evidence="10">
    <location>
        <begin position="17"/>
        <end position="134"/>
    </location>
</feature>
<proteinExistence type="predicted"/>
<evidence type="ECO:0000259" key="10">
    <source>
        <dbReference type="PROSITE" id="PS50110"/>
    </source>
</evidence>
<dbReference type="SUPFAM" id="SSF47384">
    <property type="entry name" value="Homodimeric domain of signal transducing histidine kinase"/>
    <property type="match status" value="1"/>
</dbReference>
<dbReference type="InterPro" id="IPR005467">
    <property type="entry name" value="His_kinase_dom"/>
</dbReference>
<protein>
    <submittedName>
        <fullName evidence="13">Uncharacterized protein HI_1586</fullName>
    </submittedName>
</protein>
<feature type="transmembrane region" description="Helical" evidence="8">
    <location>
        <begin position="704"/>
        <end position="724"/>
    </location>
</feature>
<dbReference type="AlphaFoldDB" id="A0A9P1BH93"/>
<dbReference type="Proteomes" id="UP001152797">
    <property type="component" value="Unassembled WGS sequence"/>
</dbReference>
<keyword evidence="4 8" id="KW-1133">Transmembrane helix</keyword>
<keyword evidence="5 8" id="KW-0472">Membrane</keyword>
<evidence type="ECO:0000256" key="5">
    <source>
        <dbReference type="ARBA" id="ARBA00023136"/>
    </source>
</evidence>
<keyword evidence="2" id="KW-1003">Cell membrane</keyword>
<dbReference type="InterPro" id="IPR011006">
    <property type="entry name" value="CheY-like_superfamily"/>
</dbReference>
<feature type="domain" description="Histidine kinase" evidence="9">
    <location>
        <begin position="345"/>
        <end position="502"/>
    </location>
</feature>
<gene>
    <name evidence="11" type="ORF">C1SCF055_LOCUS1</name>
</gene>
<evidence type="ECO:0000313" key="11">
    <source>
        <dbReference type="EMBL" id="CAI3971411.1"/>
    </source>
</evidence>
<dbReference type="Pfam" id="PF00072">
    <property type="entry name" value="Response_reg"/>
    <property type="match status" value="1"/>
</dbReference>
<dbReference type="Gene3D" id="3.40.50.2300">
    <property type="match status" value="1"/>
</dbReference>
<evidence type="ECO:0000256" key="7">
    <source>
        <dbReference type="SAM" id="MobiDB-lite"/>
    </source>
</evidence>
<organism evidence="11">
    <name type="scientific">Cladocopium goreaui</name>
    <dbReference type="NCBI Taxonomy" id="2562237"/>
    <lineage>
        <taxon>Eukaryota</taxon>
        <taxon>Sar</taxon>
        <taxon>Alveolata</taxon>
        <taxon>Dinophyceae</taxon>
        <taxon>Suessiales</taxon>
        <taxon>Symbiodiniaceae</taxon>
        <taxon>Cladocopium</taxon>
    </lineage>
</organism>
<feature type="transmembrane region" description="Helical" evidence="8">
    <location>
        <begin position="863"/>
        <end position="884"/>
    </location>
</feature>
<dbReference type="SMART" id="SM00448">
    <property type="entry name" value="REC"/>
    <property type="match status" value="1"/>
</dbReference>
<keyword evidence="14" id="KW-1185">Reference proteome</keyword>
<dbReference type="Pfam" id="PF03553">
    <property type="entry name" value="Na_H_antiporter"/>
    <property type="match status" value="1"/>
</dbReference>
<name>A0A9P1BH93_9DINO</name>
<dbReference type="PANTHER" id="PTHR43478">
    <property type="entry name" value="NA+/H+ ANTIPORTER-RELATED"/>
    <property type="match status" value="1"/>
</dbReference>
<dbReference type="Pfam" id="PF00512">
    <property type="entry name" value="HisKA"/>
    <property type="match status" value="1"/>
</dbReference>
<dbReference type="PROSITE" id="PS50110">
    <property type="entry name" value="RESPONSE_REGULATORY"/>
    <property type="match status" value="1"/>
</dbReference>
<sequence>MRENGIPTDSLESGKRKILVVDDDEELVELITDVLDRDGRFETRTVNNGFDAGMMVKDYRPDLIVLDVMLPDINGKEVCQRVRSDPSMDEVKIICISGMVEADKIGELKEAGANDFMQKPFEVEALIDRMCRHLEIESAYASAAEPRTLAQLAGWFTTHAVNPLATSELLTWSDQCATTAHQAQASTTSWQAEAGRLTAAAQHLATASHHQAVQAAHPHPDEVSLVALLYHHREWFALADPASADWGHPPIPPWLTQEYAALTNPPEASPSGIATCIKAALTQPAEGLQHLQPEVIDVWKDTASSWSRLLPQLAQQTSRVNQLEQHFAEQLEVEKLEAMAELAAGAGHEINNPLAVISGRAQLLLRDEHDPSRRRALASIHAQALRVHEMISDLMLFGRPPQLELQSIDLVDVLDELTSDLTTIAEPRRIDVATVVHAAELPLQADPVQLTVALRAITDNAVEAIGEGGQIRIEVSAIELATDVASNPVRHIEIAIRDDGPGAGLRAYQVLADRHGPWRPDRRHERTGARHRVPHRAPDRRSAAAATRHLGRAVMMGEGPTWLSVLPPLVAIVLAMVTHRVILSLTIGVLIGVWLTVDSSLTATIPAALNEHLFPQLLDRDHLFVFAFTLLMGAMVGVVTRSGGMHALVDAMSRWASNRRRGQIMTWLLGMIVFFDDYANALLVGSTVRPLADRLRISREKLAYLVDSTSAPVAGLALVSTWVAGEISYVQEGLTQLGGQAAEVSAFNVFIETIPYRFYPLWALLFVALIAWTGRDWGPMAVAEENALAGSAPGLNVSTPGRDRLEPTPDTPRHWFNAVGPIVLCVILAAAWLVISGRQSLAADGVQTTSLIEIVGNGDSYEALLLGSAAGLALAALLVAVGRLMPLWGFAEATAIGAWHMMPALAILWLAWTLSGLTGSDYLGTGEYLSSLIHDRVIVELLPTVVFILAAFVAFATGTSWGTMGMLVPLVIELTYQALAAEVATNITAHPIFLACVGSVLAGAIMGDHCSPISDTTILSSRASQCDHVQHVRTQAPYALVVGVAAIALGTLPIGWGIPVWPLLVIGPVALWAVLQFVGKKSGES</sequence>
<feature type="transmembrane region" description="Helical" evidence="8">
    <location>
        <begin position="814"/>
        <end position="835"/>
    </location>
</feature>
<comment type="subcellular location">
    <subcellularLocation>
        <location evidence="1">Cell membrane</location>
        <topology evidence="1">Multi-pass membrane protein</topology>
    </subcellularLocation>
</comment>
<evidence type="ECO:0000313" key="13">
    <source>
        <dbReference type="EMBL" id="CAL4758723.1"/>
    </source>
</evidence>
<dbReference type="InterPro" id="IPR001789">
    <property type="entry name" value="Sig_transdc_resp-reg_receiver"/>
</dbReference>
<dbReference type="OrthoDB" id="414371at2759"/>
<feature type="compositionally biased region" description="Basic and acidic residues" evidence="7">
    <location>
        <begin position="516"/>
        <end position="528"/>
    </location>
</feature>
<evidence type="ECO:0000256" key="1">
    <source>
        <dbReference type="ARBA" id="ARBA00004651"/>
    </source>
</evidence>
<dbReference type="PANTHER" id="PTHR43478:SF1">
    <property type="entry name" value="NA+_H+ ANTIPORTER NHAC-LIKE C-TERMINAL DOMAIN-CONTAINING PROTEIN"/>
    <property type="match status" value="1"/>
</dbReference>
<dbReference type="CDD" id="cd00082">
    <property type="entry name" value="HisKA"/>
    <property type="match status" value="1"/>
</dbReference>
<reference evidence="12" key="2">
    <citation type="submission" date="2024-04" db="EMBL/GenBank/DDBJ databases">
        <authorList>
            <person name="Chen Y."/>
            <person name="Shah S."/>
            <person name="Dougan E. K."/>
            <person name="Thang M."/>
            <person name="Chan C."/>
        </authorList>
    </citation>
    <scope>NUCLEOTIDE SEQUENCE [LARGE SCALE GENOMIC DNA]</scope>
</reference>
<dbReference type="EMBL" id="CAMXCT030000001">
    <property type="protein sequence ID" value="CAL4758723.1"/>
    <property type="molecule type" value="Genomic_DNA"/>
</dbReference>
<keyword evidence="6" id="KW-0597">Phosphoprotein</keyword>
<feature type="transmembrane region" description="Helical" evidence="8">
    <location>
        <begin position="896"/>
        <end position="917"/>
    </location>
</feature>
<dbReference type="EMBL" id="CAMXCT020000001">
    <property type="protein sequence ID" value="CAL1124786.1"/>
    <property type="molecule type" value="Genomic_DNA"/>
</dbReference>